<accession>A0A172QW70</accession>
<evidence type="ECO:0000313" key="2">
    <source>
        <dbReference type="Proteomes" id="UP000076929"/>
    </source>
</evidence>
<keyword evidence="1" id="KW-0503">Monooxygenase</keyword>
<dbReference type="Proteomes" id="UP000076929">
    <property type="component" value="Chromosome"/>
</dbReference>
<keyword evidence="1" id="KW-0560">Oxidoreductase</keyword>
<dbReference type="Pfam" id="PF08803">
    <property type="entry name" value="ydhR"/>
    <property type="match status" value="1"/>
</dbReference>
<dbReference type="InterPro" id="IPR011008">
    <property type="entry name" value="Dimeric_a/b-barrel"/>
</dbReference>
<dbReference type="OrthoDB" id="1440627at2"/>
<dbReference type="Gene3D" id="3.30.70.100">
    <property type="match status" value="1"/>
</dbReference>
<dbReference type="RefSeq" id="WP_066568437.1">
    <property type="nucleotide sequence ID" value="NZ_CP015622.1"/>
</dbReference>
<dbReference type="InterPro" id="IPR014910">
    <property type="entry name" value="YdhR"/>
</dbReference>
<sequence length="100" mass="10929">MSQLLVFEFPSTGPFGAEAEAAYKDLATDISQQPGLIWKVWIEDPQRQVAGGVYLFTDTASAEAYTTMHTARLNSFGITNITATSYEVNEGLSLIDHAQL</sequence>
<keyword evidence="2" id="KW-1185">Reference proteome</keyword>
<dbReference type="EMBL" id="CP015622">
    <property type="protein sequence ID" value="ANE04957.1"/>
    <property type="molecule type" value="Genomic_DNA"/>
</dbReference>
<evidence type="ECO:0000313" key="1">
    <source>
        <dbReference type="EMBL" id="ANE04957.1"/>
    </source>
</evidence>
<dbReference type="KEGG" id="ccjz:ccrud_12625"/>
<proteinExistence type="predicted"/>
<dbReference type="PANTHER" id="PTHR39169:SF1">
    <property type="entry name" value="MONOOXYGENASE YDHR-RELATED"/>
    <property type="match status" value="1"/>
</dbReference>
<dbReference type="PANTHER" id="PTHR39169">
    <property type="match status" value="1"/>
</dbReference>
<name>A0A172QW70_9CORY</name>
<dbReference type="AlphaFoldDB" id="A0A172QW70"/>
<gene>
    <name evidence="1" type="ORF">ccrud_12625</name>
</gene>
<organism evidence="1 2">
    <name type="scientific">Corynebacterium crudilactis</name>
    <dbReference type="NCBI Taxonomy" id="1652495"/>
    <lineage>
        <taxon>Bacteria</taxon>
        <taxon>Bacillati</taxon>
        <taxon>Actinomycetota</taxon>
        <taxon>Actinomycetes</taxon>
        <taxon>Mycobacteriales</taxon>
        <taxon>Corynebacteriaceae</taxon>
        <taxon>Corynebacterium</taxon>
    </lineage>
</organism>
<reference evidence="1 2" key="1">
    <citation type="submission" date="2016-05" db="EMBL/GenBank/DDBJ databases">
        <title>Complete genome sequence of Corynebacterium crudilactis, a new Corynebacterium species isolated from raw cow's milk.</title>
        <authorList>
            <person name="Christian R."/>
            <person name="Zimmermann J."/>
            <person name="Lipski A."/>
            <person name="Kalinowski J."/>
        </authorList>
    </citation>
    <scope>NUCLEOTIDE SEQUENCE [LARGE SCALE GENOMIC DNA]</scope>
    <source>
        <strain evidence="1 2">JZ16</strain>
    </source>
</reference>
<dbReference type="NCBIfam" id="NF008333">
    <property type="entry name" value="PRK11118.1"/>
    <property type="match status" value="1"/>
</dbReference>
<dbReference type="SUPFAM" id="SSF54909">
    <property type="entry name" value="Dimeric alpha+beta barrel"/>
    <property type="match status" value="1"/>
</dbReference>
<protein>
    <submittedName>
        <fullName evidence="1">Monooxygenase</fullName>
    </submittedName>
</protein>
<dbReference type="GO" id="GO:0004497">
    <property type="term" value="F:monooxygenase activity"/>
    <property type="evidence" value="ECO:0007669"/>
    <property type="project" value="UniProtKB-KW"/>
</dbReference>